<accession>A0A9P4L9U9</accession>
<feature type="compositionally biased region" description="Polar residues" evidence="1">
    <location>
        <begin position="24"/>
        <end position="35"/>
    </location>
</feature>
<comment type="caution">
    <text evidence="2">The sequence shown here is derived from an EMBL/GenBank/DDBJ whole genome shotgun (WGS) entry which is preliminary data.</text>
</comment>
<protein>
    <recommendedName>
        <fullName evidence="4">F-box domain-containing protein</fullName>
    </recommendedName>
</protein>
<evidence type="ECO:0000313" key="3">
    <source>
        <dbReference type="Proteomes" id="UP000800039"/>
    </source>
</evidence>
<sequence>MGLFRRSMSNSSRSRTSINDSASDAQTPKTSSESDYNMEISTSLATIKQAPKAPILSLPIELVQQITLYLDNASAASFCLSSRFICYAVGINHLSKYIDTSKSRFEKRRTIEAVVERAFPGHWFCAWCDKFHMWRARDGPRVTEKEKRRDCAEFNSYLHDGNDYMLYYHHIRLAINRKLWGPEHGIPLEALSYTHSSMAKVFKTPVPTKLQCEARIVHGHFLLHSSWAVTLPAWSTSNKNLLRHIWPALPHILAGHRDSENGHTGLMAAIDNVVRRGWKYAFTQMCSTCATDWTVTCHQFPHVTGGQARLVIQTWRDLGGGRNPFETGWRAHGVPTQGHGYATTDVLRLTQLQAGDIRRSFESVDGEDGKSDTRARSASRSRIYRSFMRTKSEKEAQRRDEDAQLGESSIVPE</sequence>
<feature type="region of interest" description="Disordered" evidence="1">
    <location>
        <begin position="361"/>
        <end position="413"/>
    </location>
</feature>
<proteinExistence type="predicted"/>
<dbReference type="EMBL" id="ML976616">
    <property type="protein sequence ID" value="KAF1846727.1"/>
    <property type="molecule type" value="Genomic_DNA"/>
</dbReference>
<evidence type="ECO:0008006" key="4">
    <source>
        <dbReference type="Google" id="ProtNLM"/>
    </source>
</evidence>
<evidence type="ECO:0000256" key="1">
    <source>
        <dbReference type="SAM" id="MobiDB-lite"/>
    </source>
</evidence>
<evidence type="ECO:0000313" key="2">
    <source>
        <dbReference type="EMBL" id="KAF1846727.1"/>
    </source>
</evidence>
<feature type="compositionally biased region" description="Low complexity" evidence="1">
    <location>
        <begin position="1"/>
        <end position="23"/>
    </location>
</feature>
<name>A0A9P4L9U9_9PLEO</name>
<organism evidence="2 3">
    <name type="scientific">Cucurbitaria berberidis CBS 394.84</name>
    <dbReference type="NCBI Taxonomy" id="1168544"/>
    <lineage>
        <taxon>Eukaryota</taxon>
        <taxon>Fungi</taxon>
        <taxon>Dikarya</taxon>
        <taxon>Ascomycota</taxon>
        <taxon>Pezizomycotina</taxon>
        <taxon>Dothideomycetes</taxon>
        <taxon>Pleosporomycetidae</taxon>
        <taxon>Pleosporales</taxon>
        <taxon>Pleosporineae</taxon>
        <taxon>Cucurbitariaceae</taxon>
        <taxon>Cucurbitaria</taxon>
    </lineage>
</organism>
<dbReference type="GeneID" id="63846179"/>
<gene>
    <name evidence="2" type="ORF">K460DRAFT_286786</name>
</gene>
<keyword evidence="3" id="KW-1185">Reference proteome</keyword>
<dbReference type="Proteomes" id="UP000800039">
    <property type="component" value="Unassembled WGS sequence"/>
</dbReference>
<dbReference type="RefSeq" id="XP_040789290.1">
    <property type="nucleotide sequence ID" value="XM_040928927.1"/>
</dbReference>
<feature type="compositionally biased region" description="Basic and acidic residues" evidence="1">
    <location>
        <begin position="361"/>
        <end position="375"/>
    </location>
</feature>
<reference evidence="2" key="1">
    <citation type="submission" date="2020-01" db="EMBL/GenBank/DDBJ databases">
        <authorList>
            <consortium name="DOE Joint Genome Institute"/>
            <person name="Haridas S."/>
            <person name="Albert R."/>
            <person name="Binder M."/>
            <person name="Bloem J."/>
            <person name="Labutti K."/>
            <person name="Salamov A."/>
            <person name="Andreopoulos B."/>
            <person name="Baker S.E."/>
            <person name="Barry K."/>
            <person name="Bills G."/>
            <person name="Bluhm B.H."/>
            <person name="Cannon C."/>
            <person name="Castanera R."/>
            <person name="Culley D.E."/>
            <person name="Daum C."/>
            <person name="Ezra D."/>
            <person name="Gonzalez J.B."/>
            <person name="Henrissat B."/>
            <person name="Kuo A."/>
            <person name="Liang C."/>
            <person name="Lipzen A."/>
            <person name="Lutzoni F."/>
            <person name="Magnuson J."/>
            <person name="Mondo S."/>
            <person name="Nolan M."/>
            <person name="Ohm R."/>
            <person name="Pangilinan J."/>
            <person name="Park H.-J."/>
            <person name="Ramirez L."/>
            <person name="Alfaro M."/>
            <person name="Sun H."/>
            <person name="Tritt A."/>
            <person name="Yoshinaga Y."/>
            <person name="Zwiers L.-H."/>
            <person name="Turgeon B.G."/>
            <person name="Goodwin S.B."/>
            <person name="Spatafora J.W."/>
            <person name="Crous P.W."/>
            <person name="Grigoriev I.V."/>
        </authorList>
    </citation>
    <scope>NUCLEOTIDE SEQUENCE</scope>
    <source>
        <strain evidence="2">CBS 394.84</strain>
    </source>
</reference>
<feature type="compositionally biased region" description="Basic and acidic residues" evidence="1">
    <location>
        <begin position="390"/>
        <end position="402"/>
    </location>
</feature>
<feature type="region of interest" description="Disordered" evidence="1">
    <location>
        <begin position="1"/>
        <end position="35"/>
    </location>
</feature>
<dbReference type="OrthoDB" id="3766406at2759"/>
<dbReference type="AlphaFoldDB" id="A0A9P4L9U9"/>